<evidence type="ECO:0008006" key="4">
    <source>
        <dbReference type="Google" id="ProtNLM"/>
    </source>
</evidence>
<dbReference type="EMBL" id="JAFBWN010000011">
    <property type="protein sequence ID" value="MBM2356031.1"/>
    <property type="molecule type" value="Genomic_DNA"/>
</dbReference>
<comment type="caution">
    <text evidence="2">The sequence shown here is derived from an EMBL/GenBank/DDBJ whole genome shotgun (WGS) entry which is preliminary data.</text>
</comment>
<dbReference type="RefSeq" id="WP_231034803.1">
    <property type="nucleotide sequence ID" value="NZ_JAJNGX010000011.1"/>
</dbReference>
<dbReference type="AlphaFoldDB" id="A0A9Q2NJU1"/>
<protein>
    <recommendedName>
        <fullName evidence="4">Lipoprotein</fullName>
    </recommendedName>
</protein>
<name>A0A9Q2NJU1_9RHOB</name>
<evidence type="ECO:0000313" key="2">
    <source>
        <dbReference type="EMBL" id="MBM2356031.1"/>
    </source>
</evidence>
<dbReference type="PROSITE" id="PS51257">
    <property type="entry name" value="PROKAR_LIPOPROTEIN"/>
    <property type="match status" value="1"/>
</dbReference>
<feature type="chain" id="PRO_5040304536" description="Lipoprotein" evidence="1">
    <location>
        <begin position="21"/>
        <end position="150"/>
    </location>
</feature>
<dbReference type="Proteomes" id="UP000809337">
    <property type="component" value="Unassembled WGS sequence"/>
</dbReference>
<keyword evidence="1" id="KW-0732">Signal</keyword>
<accession>A0A9Q2NJU1</accession>
<evidence type="ECO:0000256" key="1">
    <source>
        <dbReference type="SAM" id="SignalP"/>
    </source>
</evidence>
<evidence type="ECO:0000313" key="3">
    <source>
        <dbReference type="Proteomes" id="UP000809337"/>
    </source>
</evidence>
<reference evidence="2" key="1">
    <citation type="submission" date="2021-01" db="EMBL/GenBank/DDBJ databases">
        <title>Diatom-associated Roseobacters Show Island Model of Population Structure.</title>
        <authorList>
            <person name="Qu L."/>
            <person name="Feng X."/>
            <person name="Chen Y."/>
            <person name="Li L."/>
            <person name="Wang X."/>
            <person name="Hu Z."/>
            <person name="Wang H."/>
            <person name="Luo H."/>
        </authorList>
    </citation>
    <scope>NUCLEOTIDE SEQUENCE</scope>
    <source>
        <strain evidence="2">SM26-45</strain>
    </source>
</reference>
<gene>
    <name evidence="2" type="ORF">JQX14_15875</name>
</gene>
<organism evidence="2 3">
    <name type="scientific">Pseudosulfitobacter pseudonitzschiae</name>
    <dbReference type="NCBI Taxonomy" id="1402135"/>
    <lineage>
        <taxon>Bacteria</taxon>
        <taxon>Pseudomonadati</taxon>
        <taxon>Pseudomonadota</taxon>
        <taxon>Alphaproteobacteria</taxon>
        <taxon>Rhodobacterales</taxon>
        <taxon>Roseobacteraceae</taxon>
        <taxon>Pseudosulfitobacter</taxon>
    </lineage>
</organism>
<feature type="signal peptide" evidence="1">
    <location>
        <begin position="1"/>
        <end position="20"/>
    </location>
</feature>
<proteinExistence type="predicted"/>
<sequence length="150" mass="16395">MNNMLLRNLCFALCAVGLVACGTSTGQDTPAAAPKTEPFSPELYKSKGFKELTYKASGKTYTLFVQQKGKGNFGLDKVLTYVSKGKAFTATTADDTEVQNMVRDAYRALNLCPENLHPGLVNFGYGPFMAGDVPMWNIYLKCTDKLQSNV</sequence>